<protein>
    <recommendedName>
        <fullName evidence="13">Cysteine protease</fullName>
        <ecNumber evidence="13">3.4.22.-</ecNumber>
    </recommendedName>
</protein>
<dbReference type="InterPro" id="IPR015943">
    <property type="entry name" value="WD40/YVTN_repeat-like_dom_sf"/>
</dbReference>
<evidence type="ECO:0000313" key="16">
    <source>
        <dbReference type="EnsemblPlants" id="Zm00001eb264230_P001"/>
    </source>
</evidence>
<evidence type="ECO:0000256" key="4">
    <source>
        <dbReference type="ARBA" id="ARBA00022490"/>
    </source>
</evidence>
<keyword evidence="7" id="KW-0788">Thiol protease</keyword>
<evidence type="ECO:0000256" key="13">
    <source>
        <dbReference type="RuleBase" id="RU363115"/>
    </source>
</evidence>
<evidence type="ECO:0000256" key="5">
    <source>
        <dbReference type="ARBA" id="ARBA00022670"/>
    </source>
</evidence>
<dbReference type="Pfam" id="PF00400">
    <property type="entry name" value="WD40"/>
    <property type="match status" value="2"/>
</dbReference>
<reference evidence="16" key="2">
    <citation type="submission" date="2019-07" db="EMBL/GenBank/DDBJ databases">
        <authorList>
            <person name="Seetharam A."/>
            <person name="Woodhouse M."/>
            <person name="Cannon E."/>
        </authorList>
    </citation>
    <scope>NUCLEOTIDE SEQUENCE [LARGE SCALE GENOMIC DNA]</scope>
    <source>
        <strain evidence="16">cv. B73</strain>
    </source>
</reference>
<dbReference type="InterPro" id="IPR001680">
    <property type="entry name" value="WD40_rpt"/>
</dbReference>
<dbReference type="GO" id="GO:0034727">
    <property type="term" value="P:piecemeal microautophagy of the nucleus"/>
    <property type="evidence" value="ECO:0000318"/>
    <property type="project" value="GO_Central"/>
</dbReference>
<dbReference type="EnsemblPlants" id="Zm00001eb264230_T001">
    <property type="protein sequence ID" value="Zm00001eb264230_P001"/>
    <property type="gene ID" value="Zm00001eb264230"/>
</dbReference>
<dbReference type="InterPro" id="IPR046792">
    <property type="entry name" value="Peptidase_C54_cat"/>
</dbReference>
<comment type="subcellular location">
    <subcellularLocation>
        <location evidence="1 13">Cytoplasm</location>
    </subcellularLocation>
</comment>
<dbReference type="SMART" id="SM00320">
    <property type="entry name" value="WD40"/>
    <property type="match status" value="3"/>
</dbReference>
<accession>A0A804PRF2</accession>
<keyword evidence="14" id="KW-0472">Membrane</keyword>
<evidence type="ECO:0000256" key="8">
    <source>
        <dbReference type="ARBA" id="ARBA00022927"/>
    </source>
</evidence>
<proteinExistence type="inferred from homology"/>
<dbReference type="GO" id="GO:0000045">
    <property type="term" value="P:autophagosome assembly"/>
    <property type="evidence" value="ECO:0000318"/>
    <property type="project" value="GO_Central"/>
</dbReference>
<dbReference type="GO" id="GO:0019786">
    <property type="term" value="F:protein-phosphatidylethanolamide deconjugating activity"/>
    <property type="evidence" value="ECO:0000318"/>
    <property type="project" value="GO_Central"/>
</dbReference>
<evidence type="ECO:0000256" key="9">
    <source>
        <dbReference type="ARBA" id="ARBA00023006"/>
    </source>
</evidence>
<comment type="subunit">
    <text evidence="11">Interacts with ATG8.</text>
</comment>
<dbReference type="EC" id="3.4.22.-" evidence="13"/>
<evidence type="ECO:0000256" key="3">
    <source>
        <dbReference type="ARBA" id="ARBA00022448"/>
    </source>
</evidence>
<evidence type="ECO:0000256" key="2">
    <source>
        <dbReference type="ARBA" id="ARBA00010958"/>
    </source>
</evidence>
<dbReference type="AlphaFoldDB" id="A0A804PRF2"/>
<organism evidence="16 17">
    <name type="scientific">Zea mays</name>
    <name type="common">Maize</name>
    <dbReference type="NCBI Taxonomy" id="4577"/>
    <lineage>
        <taxon>Eukaryota</taxon>
        <taxon>Viridiplantae</taxon>
        <taxon>Streptophyta</taxon>
        <taxon>Embryophyta</taxon>
        <taxon>Tracheophyta</taxon>
        <taxon>Spermatophyta</taxon>
        <taxon>Magnoliopsida</taxon>
        <taxon>Liliopsida</taxon>
        <taxon>Poales</taxon>
        <taxon>Poaceae</taxon>
        <taxon>PACMAD clade</taxon>
        <taxon>Panicoideae</taxon>
        <taxon>Andropogonodae</taxon>
        <taxon>Andropogoneae</taxon>
        <taxon>Tripsacinae</taxon>
        <taxon>Zea</taxon>
    </lineage>
</organism>
<keyword evidence="14" id="KW-1133">Transmembrane helix</keyword>
<keyword evidence="5 13" id="KW-0645">Protease</keyword>
<dbReference type="PANTHER" id="PTHR22624:SF49">
    <property type="entry name" value="CYSTEINE PROTEASE"/>
    <property type="match status" value="1"/>
</dbReference>
<dbReference type="SUPFAM" id="SSF54001">
    <property type="entry name" value="Cysteine proteinases"/>
    <property type="match status" value="1"/>
</dbReference>
<evidence type="ECO:0000256" key="6">
    <source>
        <dbReference type="ARBA" id="ARBA00022801"/>
    </source>
</evidence>
<keyword evidence="17" id="KW-1185">Reference proteome</keyword>
<dbReference type="PANTHER" id="PTHR22624">
    <property type="entry name" value="CYSTEINE PROTEASE ATG4"/>
    <property type="match status" value="1"/>
</dbReference>
<keyword evidence="8 13" id="KW-0653">Protein transport</keyword>
<dbReference type="GO" id="GO:0015031">
    <property type="term" value="P:protein transport"/>
    <property type="evidence" value="ECO:0007669"/>
    <property type="project" value="UniProtKB-KW"/>
</dbReference>
<evidence type="ECO:0000256" key="12">
    <source>
        <dbReference type="ARBA" id="ARBA00045891"/>
    </source>
</evidence>
<keyword evidence="14" id="KW-0812">Transmembrane</keyword>
<dbReference type="SUPFAM" id="SSF50978">
    <property type="entry name" value="WD40 repeat-like"/>
    <property type="match status" value="1"/>
</dbReference>
<evidence type="ECO:0000256" key="11">
    <source>
        <dbReference type="ARBA" id="ARBA00038724"/>
    </source>
</evidence>
<evidence type="ECO:0000256" key="7">
    <source>
        <dbReference type="ARBA" id="ARBA00022807"/>
    </source>
</evidence>
<feature type="domain" description="Peptidase C54 catalytic" evidence="15">
    <location>
        <begin position="48"/>
        <end position="108"/>
    </location>
</feature>
<dbReference type="Gene3D" id="2.130.10.10">
    <property type="entry name" value="YVTN repeat-like/Quinoprotein amine dehydrogenase"/>
    <property type="match status" value="1"/>
</dbReference>
<keyword evidence="6 13" id="KW-0378">Hydrolase</keyword>
<evidence type="ECO:0000256" key="14">
    <source>
        <dbReference type="SAM" id="Phobius"/>
    </source>
</evidence>
<evidence type="ECO:0000256" key="1">
    <source>
        <dbReference type="ARBA" id="ARBA00004496"/>
    </source>
</evidence>
<keyword evidence="3" id="KW-0813">Transport</keyword>
<sequence length="482" mass="54613">MVNDAQSQSWGGAATSSEVYNSRIYSFSLIFIVVIAQFWLHKSVFLQVFLEDFSSRIWITYRKGFDAISDFKLTSDVNWGCMVRSSQMLVAQALIFHHLGRSWRKPPEKPYNPDYIGTLIRTNREQADAVDGKENFPMELYVVSGDEDGERGGAPVVYIDVAAQLCSDFNKGPSTWSPILLLVPLVLGLDKINPRYIPLLKETFMFPQSLGILGVKPGTSTYIAGVQDDRALYLDPHEVQMQFLFHRPLESGYFCWSEVHFWFLELHFVLANIKWPETLETDFIYIHIIPRDAPLLESIGPQKCLAFSTDGAKFAIGGEDGHLRIFHWPSIKVLLDEPKAHKSFRDMDTGLDSEFLVSTSIDGYARIWKIDEGAPLVNLTQSSDEKIECCRFSRDGMKPFLFCTVAKGYKVVTVVWNISDWERIGYKRLLGKPISTLSVSLDGKYMALGSHDGDFCAVSEEATTLRNLTFFLTSNLKLRVNS</sequence>
<reference evidence="17" key="1">
    <citation type="journal article" date="2009" name="Science">
        <title>The B73 maize genome: complexity, diversity, and dynamics.</title>
        <authorList>
            <person name="Schnable P.S."/>
            <person name="Ware D."/>
            <person name="Fulton R.S."/>
            <person name="Stein J.C."/>
            <person name="Wei F."/>
            <person name="Pasternak S."/>
            <person name="Liang C."/>
            <person name="Zhang J."/>
            <person name="Fulton L."/>
            <person name="Graves T.A."/>
            <person name="Minx P."/>
            <person name="Reily A.D."/>
            <person name="Courtney L."/>
            <person name="Kruchowski S.S."/>
            <person name="Tomlinson C."/>
            <person name="Strong C."/>
            <person name="Delehaunty K."/>
            <person name="Fronick C."/>
            <person name="Courtney B."/>
            <person name="Rock S.M."/>
            <person name="Belter E."/>
            <person name="Du F."/>
            <person name="Kim K."/>
            <person name="Abbott R.M."/>
            <person name="Cotton M."/>
            <person name="Levy A."/>
            <person name="Marchetto P."/>
            <person name="Ochoa K."/>
            <person name="Jackson S.M."/>
            <person name="Gillam B."/>
            <person name="Chen W."/>
            <person name="Yan L."/>
            <person name="Higginbotham J."/>
            <person name="Cardenas M."/>
            <person name="Waligorski J."/>
            <person name="Applebaum E."/>
            <person name="Phelps L."/>
            <person name="Falcone J."/>
            <person name="Kanchi K."/>
            <person name="Thane T."/>
            <person name="Scimone A."/>
            <person name="Thane N."/>
            <person name="Henke J."/>
            <person name="Wang T."/>
            <person name="Ruppert J."/>
            <person name="Shah N."/>
            <person name="Rotter K."/>
            <person name="Hodges J."/>
            <person name="Ingenthron E."/>
            <person name="Cordes M."/>
            <person name="Kohlberg S."/>
            <person name="Sgro J."/>
            <person name="Delgado B."/>
            <person name="Mead K."/>
            <person name="Chinwalla A."/>
            <person name="Leonard S."/>
            <person name="Crouse K."/>
            <person name="Collura K."/>
            <person name="Kudrna D."/>
            <person name="Currie J."/>
            <person name="He R."/>
            <person name="Angelova A."/>
            <person name="Rajasekar S."/>
            <person name="Mueller T."/>
            <person name="Lomeli R."/>
            <person name="Scara G."/>
            <person name="Ko A."/>
            <person name="Delaney K."/>
            <person name="Wissotski M."/>
            <person name="Lopez G."/>
            <person name="Campos D."/>
            <person name="Braidotti M."/>
            <person name="Ashley E."/>
            <person name="Golser W."/>
            <person name="Kim H."/>
            <person name="Lee S."/>
            <person name="Lin J."/>
            <person name="Dujmic Z."/>
            <person name="Kim W."/>
            <person name="Talag J."/>
            <person name="Zuccolo A."/>
            <person name="Fan C."/>
            <person name="Sebastian A."/>
            <person name="Kramer M."/>
            <person name="Spiegel L."/>
            <person name="Nascimento L."/>
            <person name="Zutavern T."/>
            <person name="Miller B."/>
            <person name="Ambroise C."/>
            <person name="Muller S."/>
            <person name="Spooner W."/>
            <person name="Narechania A."/>
            <person name="Ren L."/>
            <person name="Wei S."/>
            <person name="Kumari S."/>
            <person name="Faga B."/>
            <person name="Levy M.J."/>
            <person name="McMahan L."/>
            <person name="Van Buren P."/>
            <person name="Vaughn M.W."/>
            <person name="Ying K."/>
            <person name="Yeh C.-T."/>
            <person name="Emrich S.J."/>
            <person name="Jia Y."/>
            <person name="Kalyanaraman A."/>
            <person name="Hsia A.-P."/>
            <person name="Barbazuk W.B."/>
            <person name="Baucom R.S."/>
            <person name="Brutnell T.P."/>
            <person name="Carpita N.C."/>
            <person name="Chaparro C."/>
            <person name="Chia J.-M."/>
            <person name="Deragon J.-M."/>
            <person name="Estill J.C."/>
            <person name="Fu Y."/>
            <person name="Jeddeloh J.A."/>
            <person name="Han Y."/>
            <person name="Lee H."/>
            <person name="Li P."/>
            <person name="Lisch D.R."/>
            <person name="Liu S."/>
            <person name="Liu Z."/>
            <person name="Nagel D.H."/>
            <person name="McCann M.C."/>
            <person name="SanMiguel P."/>
            <person name="Myers A.M."/>
            <person name="Nettleton D."/>
            <person name="Nguyen J."/>
            <person name="Penning B.W."/>
            <person name="Ponnala L."/>
            <person name="Schneider K.L."/>
            <person name="Schwartz D.C."/>
            <person name="Sharma A."/>
            <person name="Soderlund C."/>
            <person name="Springer N.M."/>
            <person name="Sun Q."/>
            <person name="Wang H."/>
            <person name="Waterman M."/>
            <person name="Westerman R."/>
            <person name="Wolfgruber T.K."/>
            <person name="Yang L."/>
            <person name="Yu Y."/>
            <person name="Zhang L."/>
            <person name="Zhou S."/>
            <person name="Zhu Q."/>
            <person name="Bennetzen J.L."/>
            <person name="Dawe R.K."/>
            <person name="Jiang J."/>
            <person name="Jiang N."/>
            <person name="Presting G.G."/>
            <person name="Wessler S.R."/>
            <person name="Aluru S."/>
            <person name="Martienssen R.A."/>
            <person name="Clifton S.W."/>
            <person name="McCombie W.R."/>
            <person name="Wing R.A."/>
            <person name="Wilson R.K."/>
        </authorList>
    </citation>
    <scope>NUCLEOTIDE SEQUENCE [LARGE SCALE GENOMIC DNA]</scope>
    <source>
        <strain evidence="17">cv. B73</strain>
    </source>
</reference>
<dbReference type="InterPro" id="IPR036322">
    <property type="entry name" value="WD40_repeat_dom_sf"/>
</dbReference>
<evidence type="ECO:0000256" key="10">
    <source>
        <dbReference type="ARBA" id="ARBA00029362"/>
    </source>
</evidence>
<feature type="domain" description="Peptidase C54 catalytic" evidence="15">
    <location>
        <begin position="130"/>
        <end position="243"/>
    </location>
</feature>
<name>A0A804PRF2_MAIZE</name>
<reference evidence="16" key="3">
    <citation type="submission" date="2021-05" db="UniProtKB">
        <authorList>
            <consortium name="EnsemblPlants"/>
        </authorList>
    </citation>
    <scope>IDENTIFICATION</scope>
    <source>
        <strain evidence="16">cv. B73</strain>
    </source>
</reference>
<dbReference type="Pfam" id="PF03416">
    <property type="entry name" value="Peptidase_C54"/>
    <property type="match status" value="2"/>
</dbReference>
<dbReference type="GO" id="GO:0004197">
    <property type="term" value="F:cysteine-type endopeptidase activity"/>
    <property type="evidence" value="ECO:0000318"/>
    <property type="project" value="GO_Central"/>
</dbReference>
<evidence type="ECO:0000259" key="15">
    <source>
        <dbReference type="Pfam" id="PF03416"/>
    </source>
</evidence>
<dbReference type="InterPro" id="IPR005078">
    <property type="entry name" value="Peptidase_C54"/>
</dbReference>
<dbReference type="GO" id="GO:0016485">
    <property type="term" value="P:protein processing"/>
    <property type="evidence" value="ECO:0000318"/>
    <property type="project" value="GO_Central"/>
</dbReference>
<dbReference type="GO" id="GO:0005737">
    <property type="term" value="C:cytoplasm"/>
    <property type="evidence" value="ECO:0000318"/>
    <property type="project" value="GO_Central"/>
</dbReference>
<dbReference type="InterPro" id="IPR038765">
    <property type="entry name" value="Papain-like_cys_pep_sf"/>
</dbReference>
<dbReference type="Proteomes" id="UP000007305">
    <property type="component" value="Chromosome 6"/>
</dbReference>
<keyword evidence="9 13" id="KW-0072">Autophagy</keyword>
<comment type="function">
    <text evidence="12">Cysteine protease that plays a key role in autophagy by mediating both proteolytic activation and delipidation of ATG8 family proteins. The protease activity is required for proteolytic activation of ATG8 family proteins: cleaves the C-terminal amino acid of ATG8 proteins to reveal a C-terminal glycine. Exposure of the glycine at the C-terminus is essential for ATG8 proteins conjugation to phosphatidylethanolamine (PE) and insertion to membranes, which is necessary for autophagy. In addition to the protease activity, also mediates delipidation of PE-conjugated ATG8 proteins.</text>
</comment>
<comment type="similarity">
    <text evidence="2 13">Belongs to the peptidase C54 family.</text>
</comment>
<comment type="catalytic activity">
    <reaction evidence="10">
        <text>[protein]-C-terminal L-amino acid-glycyl-phosphatidylethanolamide + H2O = [protein]-C-terminal L-amino acid-glycine + a 1,2-diacyl-sn-glycero-3-phosphoethanolamine</text>
        <dbReference type="Rhea" id="RHEA:67548"/>
        <dbReference type="Rhea" id="RHEA-COMP:17323"/>
        <dbReference type="Rhea" id="RHEA-COMP:17324"/>
        <dbReference type="ChEBI" id="CHEBI:15377"/>
        <dbReference type="ChEBI" id="CHEBI:64612"/>
        <dbReference type="ChEBI" id="CHEBI:172940"/>
        <dbReference type="ChEBI" id="CHEBI:172941"/>
    </reaction>
    <physiologicalReaction direction="left-to-right" evidence="10">
        <dbReference type="Rhea" id="RHEA:67549"/>
    </physiologicalReaction>
</comment>
<dbReference type="InParanoid" id="A0A804PRF2"/>
<evidence type="ECO:0000313" key="17">
    <source>
        <dbReference type="Proteomes" id="UP000007305"/>
    </source>
</evidence>
<keyword evidence="4 13" id="KW-0963">Cytoplasm</keyword>
<dbReference type="GO" id="GO:0035973">
    <property type="term" value="P:aggrephagy"/>
    <property type="evidence" value="ECO:0000318"/>
    <property type="project" value="GO_Central"/>
</dbReference>
<feature type="transmembrane region" description="Helical" evidence="14">
    <location>
        <begin position="24"/>
        <end position="40"/>
    </location>
</feature>
<dbReference type="GO" id="GO:0000423">
    <property type="term" value="P:mitophagy"/>
    <property type="evidence" value="ECO:0000318"/>
    <property type="project" value="GO_Central"/>
</dbReference>
<dbReference type="Gramene" id="Zm00001eb264230_T001">
    <property type="protein sequence ID" value="Zm00001eb264230_P001"/>
    <property type="gene ID" value="Zm00001eb264230"/>
</dbReference>